<keyword evidence="2" id="KW-1185">Reference proteome</keyword>
<comment type="caution">
    <text evidence="1">The sequence shown here is derived from an EMBL/GenBank/DDBJ whole genome shotgun (WGS) entry which is preliminary data.</text>
</comment>
<accession>A0A9X1HFR5</accession>
<dbReference type="Pfam" id="PF12784">
    <property type="entry name" value="PDDEXK_2"/>
    <property type="match status" value="1"/>
</dbReference>
<feature type="non-terminal residue" evidence="1">
    <location>
        <position position="95"/>
    </location>
</feature>
<reference evidence="1 2" key="1">
    <citation type="journal article" date="2023" name="Antonie Van Leeuwenhoek">
        <title>Flavobacterium potami sp. nov., a multi-metal resistance genes harbouring bacterium isolated from shallow river silt.</title>
        <authorList>
            <person name="Li S."/>
            <person name="Mao S."/>
            <person name="Mu W."/>
            <person name="Guo B."/>
            <person name="Li C."/>
            <person name="Zhu Q."/>
            <person name="Hou X."/>
            <person name="Zhao Y."/>
            <person name="Wei S."/>
            <person name="Liu H."/>
            <person name="Liu A."/>
        </authorList>
    </citation>
    <scope>NUCLEOTIDE SEQUENCE [LARGE SCALE GENOMIC DNA]</scope>
    <source>
        <strain evidence="1 2">17A</strain>
    </source>
</reference>
<dbReference type="Proteomes" id="UP001139366">
    <property type="component" value="Unassembled WGS sequence"/>
</dbReference>
<gene>
    <name evidence="1" type="ORF">K6T82_24235</name>
</gene>
<evidence type="ECO:0000313" key="1">
    <source>
        <dbReference type="EMBL" id="MBZ4037876.1"/>
    </source>
</evidence>
<dbReference type="AlphaFoldDB" id="A0A9X1HFR5"/>
<feature type="non-terminal residue" evidence="1">
    <location>
        <position position="1"/>
    </location>
</feature>
<sequence>SVNITDYNAIPESKKLHSSFKILEKGEYFPLTEDLQIHFLELPKLKQKEIKELSGIELWAEFLKEAGKEGSEKKIKELMERSDIMKDAVENLGKI</sequence>
<evidence type="ECO:0000313" key="2">
    <source>
        <dbReference type="Proteomes" id="UP001139366"/>
    </source>
</evidence>
<dbReference type="EMBL" id="JAINUY010000062">
    <property type="protein sequence ID" value="MBZ4037876.1"/>
    <property type="molecule type" value="Genomic_DNA"/>
</dbReference>
<proteinExistence type="predicted"/>
<organism evidence="1 2">
    <name type="scientific">Flavobacterium potami</name>
    <dbReference type="NCBI Taxonomy" id="2872310"/>
    <lineage>
        <taxon>Bacteria</taxon>
        <taxon>Pseudomonadati</taxon>
        <taxon>Bacteroidota</taxon>
        <taxon>Flavobacteriia</taxon>
        <taxon>Flavobacteriales</taxon>
        <taxon>Flavobacteriaceae</taxon>
        <taxon>Flavobacterium</taxon>
    </lineage>
</organism>
<name>A0A9X1HFR5_9FLAO</name>
<protein>
    <submittedName>
        <fullName evidence="1">Rpn family recombination-promoting nuclease/putative transposase</fullName>
    </submittedName>
</protein>